<dbReference type="PANTHER" id="PTHR43685">
    <property type="entry name" value="GLYCOSYLTRANSFERASE"/>
    <property type="match status" value="1"/>
</dbReference>
<evidence type="ECO:0000313" key="2">
    <source>
        <dbReference type="EMBL" id="KUJ77498.1"/>
    </source>
</evidence>
<dbReference type="AlphaFoldDB" id="A0A0X3TP14"/>
<reference evidence="3" key="1">
    <citation type="submission" date="2015-12" db="EMBL/GenBank/DDBJ databases">
        <authorList>
            <person name="Zhang G."/>
            <person name="Stingl U."/>
        </authorList>
    </citation>
    <scope>NUCLEOTIDE SEQUENCE [LARGE SCALE GENOMIC DNA]</scope>
    <source>
        <strain evidence="3">ZGT108</strain>
    </source>
</reference>
<dbReference type="Pfam" id="PF00535">
    <property type="entry name" value="Glycos_transf_2"/>
    <property type="match status" value="1"/>
</dbReference>
<keyword evidence="3" id="KW-1185">Reference proteome</keyword>
<dbReference type="InterPro" id="IPR001173">
    <property type="entry name" value="Glyco_trans_2-like"/>
</dbReference>
<dbReference type="RefSeq" id="WP_068339160.1">
    <property type="nucleotide sequence ID" value="NZ_LQBP01000009.1"/>
</dbReference>
<protein>
    <recommendedName>
        <fullName evidence="1">Glycosyltransferase 2-like domain-containing protein</fullName>
    </recommendedName>
</protein>
<dbReference type="Gene3D" id="3.90.550.10">
    <property type="entry name" value="Spore Coat Polysaccharide Biosynthesis Protein SpsA, Chain A"/>
    <property type="match status" value="1"/>
</dbReference>
<gene>
    <name evidence="2" type="ORF">AVO44_16405</name>
</gene>
<dbReference type="Proteomes" id="UP000053690">
    <property type="component" value="Unassembled WGS sequence"/>
</dbReference>
<comment type="caution">
    <text evidence="2">The sequence shown here is derived from an EMBL/GenBank/DDBJ whole genome shotgun (WGS) entry which is preliminary data.</text>
</comment>
<dbReference type="CDD" id="cd06433">
    <property type="entry name" value="GT_2_WfgS_like"/>
    <property type="match status" value="1"/>
</dbReference>
<dbReference type="STRING" id="1685378.AVO44_16405"/>
<evidence type="ECO:0000313" key="3">
    <source>
        <dbReference type="Proteomes" id="UP000053690"/>
    </source>
</evidence>
<proteinExistence type="predicted"/>
<feature type="domain" description="Glycosyltransferase 2-like" evidence="1">
    <location>
        <begin position="8"/>
        <end position="101"/>
    </location>
</feature>
<dbReference type="EMBL" id="LQBP01000009">
    <property type="protein sequence ID" value="KUJ77498.1"/>
    <property type="molecule type" value="Genomic_DNA"/>
</dbReference>
<dbReference type="SUPFAM" id="SSF53448">
    <property type="entry name" value="Nucleotide-diphospho-sugar transferases"/>
    <property type="match status" value="1"/>
</dbReference>
<dbReference type="InterPro" id="IPR050834">
    <property type="entry name" value="Glycosyltransf_2"/>
</dbReference>
<sequence length="286" mass="32816">MPELPRISLVIPNLNCAKFIERTIRSVLDQNYPNLELILSDGGSTDGSLEIIEKYRPHFSHMISEPDSGQANALNKGFAFATGEIMGWINSDDILLPDSLSLVGSLFTLNQKTEWLTGRLTVIDENDQVQCAVRPRPLTHERFLAADYQWIQQESAFWRRSLWTRAGGYLDESLSLAVDGELWLRFSRYAQLTSVHKQIGAFRVRSGQRSEAIDEYHAEMLKVIDHERRNATETNDLTKAILDAPLQLRQRKEAEATFPGLTKHDPKPFKRSKLWKHALLRRMHHI</sequence>
<accession>A0A0X3TP14</accession>
<dbReference type="InterPro" id="IPR029044">
    <property type="entry name" value="Nucleotide-diphossugar_trans"/>
</dbReference>
<evidence type="ECO:0000259" key="1">
    <source>
        <dbReference type="Pfam" id="PF00535"/>
    </source>
</evidence>
<name>A0A0X3TP14_9RHOB</name>
<dbReference type="PANTHER" id="PTHR43685:SF11">
    <property type="entry name" value="GLYCOSYLTRANSFERASE TAGX-RELATED"/>
    <property type="match status" value="1"/>
</dbReference>
<organism evidence="2 3">
    <name type="scientific">Ruegeria profundi</name>
    <dbReference type="NCBI Taxonomy" id="1685378"/>
    <lineage>
        <taxon>Bacteria</taxon>
        <taxon>Pseudomonadati</taxon>
        <taxon>Pseudomonadota</taxon>
        <taxon>Alphaproteobacteria</taxon>
        <taxon>Rhodobacterales</taxon>
        <taxon>Roseobacteraceae</taxon>
        <taxon>Ruegeria</taxon>
    </lineage>
</organism>